<evidence type="ECO:0000256" key="9">
    <source>
        <dbReference type="PROSITE-ProRule" id="PRU00042"/>
    </source>
</evidence>
<evidence type="ECO:0000256" key="10">
    <source>
        <dbReference type="SAM" id="MobiDB-lite"/>
    </source>
</evidence>
<comment type="subcellular location">
    <subcellularLocation>
        <location evidence="1">Nucleus</location>
    </subcellularLocation>
</comment>
<proteinExistence type="predicted"/>
<name>A0A0D7B8H4_9AGAR</name>
<reference evidence="12 13" key="1">
    <citation type="journal article" date="2015" name="Fungal Genet. Biol.">
        <title>Evolution of novel wood decay mechanisms in Agaricales revealed by the genome sequences of Fistulina hepatica and Cylindrobasidium torrendii.</title>
        <authorList>
            <person name="Floudas D."/>
            <person name="Held B.W."/>
            <person name="Riley R."/>
            <person name="Nagy L.G."/>
            <person name="Koehler G."/>
            <person name="Ransdell A.S."/>
            <person name="Younus H."/>
            <person name="Chow J."/>
            <person name="Chiniquy J."/>
            <person name="Lipzen A."/>
            <person name="Tritt A."/>
            <person name="Sun H."/>
            <person name="Haridas S."/>
            <person name="LaButti K."/>
            <person name="Ohm R.A."/>
            <person name="Kues U."/>
            <person name="Blanchette R.A."/>
            <person name="Grigoriev I.V."/>
            <person name="Minto R.E."/>
            <person name="Hibbett D.S."/>
        </authorList>
    </citation>
    <scope>NUCLEOTIDE SEQUENCE [LARGE SCALE GENOMIC DNA]</scope>
    <source>
        <strain evidence="12 13">FP15055 ss-10</strain>
    </source>
</reference>
<keyword evidence="13" id="KW-1185">Reference proteome</keyword>
<evidence type="ECO:0000256" key="6">
    <source>
        <dbReference type="ARBA" id="ARBA00023015"/>
    </source>
</evidence>
<dbReference type="SUPFAM" id="SSF57667">
    <property type="entry name" value="beta-beta-alpha zinc fingers"/>
    <property type="match status" value="1"/>
</dbReference>
<sequence>MSPSRPTRALHNGNIPTLPKSFKCPMCDSMFTRMSHLHRHMRSHTQTKHHKCERCSYEFSRSDVLKRHRLKCDGSPPIRRTKEFDCKPCSVANDACDMQRPTCGRCVVKGRECVFATNESTKNTKGSRAPTASSGLSSSSGSSTDASPESHPGDEVDKKHRLAGTTDRTASVDPSVSIDGADNPAPAAPLANSHDEEGSLVGAFFHQLPRGDVDPTETREQEYQRLFDEEFASYLLAPLFHVTTRNSPDTPEALRYAMRACGSTHAKDRESARKYLLEAMDAMRDVATRDMMEATGNIPLQTCLATAVVMVTKVAQLYDSQDVRDMSKLLHGIMVMMWWQSGLLKHLQTWILPHDVVNIEQTWREWTVYESAKKAYWVAQDVDFCQSIFWGKKPLLRPEEMNIALACTQELWDAETAYDWYALVFSLPFPALDTLGVPWNQMMSLISTPAAELEALQFPDVSRRSMLSPILYITRDIFLAIGERAVEDKTDAWIEARAGPMYEQLQNWWLISTRLHGATLDSRQTVTLAEDTTPFYWLAQVALWALQSETGTLLGKLSNKRLFVIAAWFKHIREFLASESLDTVKLWRSLVEILEGLDEKRAADEYDGLCTFVDCLKLDDLEDHD</sequence>
<dbReference type="Proteomes" id="UP000054007">
    <property type="component" value="Unassembled WGS sequence"/>
</dbReference>
<evidence type="ECO:0000259" key="11">
    <source>
        <dbReference type="PROSITE" id="PS50157"/>
    </source>
</evidence>
<dbReference type="InterPro" id="IPR013087">
    <property type="entry name" value="Znf_C2H2_type"/>
</dbReference>
<evidence type="ECO:0000256" key="8">
    <source>
        <dbReference type="ARBA" id="ARBA00023242"/>
    </source>
</evidence>
<keyword evidence="6" id="KW-0805">Transcription regulation</keyword>
<evidence type="ECO:0000256" key="2">
    <source>
        <dbReference type="ARBA" id="ARBA00022723"/>
    </source>
</evidence>
<accession>A0A0D7B8H4</accession>
<dbReference type="OrthoDB" id="1405595at2759"/>
<feature type="compositionally biased region" description="Low complexity" evidence="10">
    <location>
        <begin position="127"/>
        <end position="150"/>
    </location>
</feature>
<dbReference type="GO" id="GO:0008270">
    <property type="term" value="F:zinc ion binding"/>
    <property type="evidence" value="ECO:0007669"/>
    <property type="project" value="UniProtKB-KW"/>
</dbReference>
<organism evidence="12 13">
    <name type="scientific">Cylindrobasidium torrendii FP15055 ss-10</name>
    <dbReference type="NCBI Taxonomy" id="1314674"/>
    <lineage>
        <taxon>Eukaryota</taxon>
        <taxon>Fungi</taxon>
        <taxon>Dikarya</taxon>
        <taxon>Basidiomycota</taxon>
        <taxon>Agaricomycotina</taxon>
        <taxon>Agaricomycetes</taxon>
        <taxon>Agaricomycetidae</taxon>
        <taxon>Agaricales</taxon>
        <taxon>Marasmiineae</taxon>
        <taxon>Physalacriaceae</taxon>
        <taxon>Cylindrobasidium</taxon>
    </lineage>
</organism>
<dbReference type="Gene3D" id="3.30.160.60">
    <property type="entry name" value="Classic Zinc Finger"/>
    <property type="match status" value="1"/>
</dbReference>
<evidence type="ECO:0000313" key="13">
    <source>
        <dbReference type="Proteomes" id="UP000054007"/>
    </source>
</evidence>
<evidence type="ECO:0000256" key="1">
    <source>
        <dbReference type="ARBA" id="ARBA00004123"/>
    </source>
</evidence>
<dbReference type="STRING" id="1314674.A0A0D7B8H4"/>
<dbReference type="GO" id="GO:0005634">
    <property type="term" value="C:nucleus"/>
    <property type="evidence" value="ECO:0007669"/>
    <property type="project" value="UniProtKB-SubCell"/>
</dbReference>
<feature type="domain" description="C2H2-type" evidence="11">
    <location>
        <begin position="22"/>
        <end position="49"/>
    </location>
</feature>
<evidence type="ECO:0000313" key="12">
    <source>
        <dbReference type="EMBL" id="KIY66479.1"/>
    </source>
</evidence>
<dbReference type="SUPFAM" id="SSF57701">
    <property type="entry name" value="Zn2/Cys6 DNA-binding domain"/>
    <property type="match status" value="1"/>
</dbReference>
<dbReference type="PANTHER" id="PTHR47660">
    <property type="entry name" value="TRANSCRIPTION FACTOR WITH C2H2 AND ZN(2)-CYS(6) DNA BINDING DOMAIN (EUROFUNG)-RELATED-RELATED"/>
    <property type="match status" value="1"/>
</dbReference>
<keyword evidence="2" id="KW-0479">Metal-binding</keyword>
<dbReference type="AlphaFoldDB" id="A0A0D7B8H4"/>
<evidence type="ECO:0000256" key="4">
    <source>
        <dbReference type="ARBA" id="ARBA00022771"/>
    </source>
</evidence>
<dbReference type="InterPro" id="IPR036864">
    <property type="entry name" value="Zn2-C6_fun-type_DNA-bd_sf"/>
</dbReference>
<feature type="region of interest" description="Disordered" evidence="10">
    <location>
        <begin position="119"/>
        <end position="194"/>
    </location>
</feature>
<keyword evidence="8" id="KW-0539">Nucleus</keyword>
<dbReference type="GO" id="GO:0000981">
    <property type="term" value="F:DNA-binding transcription factor activity, RNA polymerase II-specific"/>
    <property type="evidence" value="ECO:0007669"/>
    <property type="project" value="InterPro"/>
</dbReference>
<keyword evidence="7" id="KW-0804">Transcription</keyword>
<evidence type="ECO:0000256" key="3">
    <source>
        <dbReference type="ARBA" id="ARBA00022737"/>
    </source>
</evidence>
<dbReference type="InterPro" id="IPR001138">
    <property type="entry name" value="Zn2Cys6_DnaBD"/>
</dbReference>
<keyword evidence="3" id="KW-0677">Repeat</keyword>
<evidence type="ECO:0000256" key="5">
    <source>
        <dbReference type="ARBA" id="ARBA00022833"/>
    </source>
</evidence>
<dbReference type="CDD" id="cd00067">
    <property type="entry name" value="GAL4"/>
    <property type="match status" value="1"/>
</dbReference>
<feature type="domain" description="C2H2-type" evidence="11">
    <location>
        <begin position="50"/>
        <end position="77"/>
    </location>
</feature>
<keyword evidence="5" id="KW-0862">Zinc</keyword>
<dbReference type="InterPro" id="IPR036236">
    <property type="entry name" value="Znf_C2H2_sf"/>
</dbReference>
<dbReference type="PROSITE" id="PS50157">
    <property type="entry name" value="ZINC_FINGER_C2H2_2"/>
    <property type="match status" value="2"/>
</dbReference>
<keyword evidence="4 9" id="KW-0863">Zinc-finger</keyword>
<dbReference type="FunFam" id="3.30.160.60:FF:000145">
    <property type="entry name" value="Zinc finger protein 574"/>
    <property type="match status" value="1"/>
</dbReference>
<dbReference type="PROSITE" id="PS00028">
    <property type="entry name" value="ZINC_FINGER_C2H2_1"/>
    <property type="match status" value="1"/>
</dbReference>
<dbReference type="SMART" id="SM00355">
    <property type="entry name" value="ZnF_C2H2"/>
    <property type="match status" value="2"/>
</dbReference>
<evidence type="ECO:0000256" key="7">
    <source>
        <dbReference type="ARBA" id="ARBA00023163"/>
    </source>
</evidence>
<dbReference type="EMBL" id="KN880553">
    <property type="protein sequence ID" value="KIY66479.1"/>
    <property type="molecule type" value="Genomic_DNA"/>
</dbReference>
<gene>
    <name evidence="12" type="ORF">CYLTODRAFT_491434</name>
</gene>
<protein>
    <recommendedName>
        <fullName evidence="11">C2H2-type domain-containing protein</fullName>
    </recommendedName>
</protein>